<evidence type="ECO:0000256" key="8">
    <source>
        <dbReference type="ARBA" id="ARBA00023002"/>
    </source>
</evidence>
<dbReference type="Pfam" id="PF20256">
    <property type="entry name" value="MoCoBD_2"/>
    <property type="match status" value="1"/>
</dbReference>
<keyword evidence="15" id="KW-0274">FAD</keyword>
<dbReference type="GO" id="GO:0016491">
    <property type="term" value="F:oxidoreductase activity"/>
    <property type="evidence" value="ECO:0007669"/>
    <property type="project" value="UniProtKB-KW"/>
</dbReference>
<dbReference type="GO" id="GO:0051537">
    <property type="term" value="F:2 iron, 2 sulfur cluster binding"/>
    <property type="evidence" value="ECO:0007669"/>
    <property type="project" value="UniProtKB-KW"/>
</dbReference>
<dbReference type="Gene3D" id="3.30.365.10">
    <property type="entry name" value="Aldehyde oxidase/xanthine dehydrogenase, molybdopterin binding domain"/>
    <property type="match status" value="5"/>
</dbReference>
<dbReference type="InterPro" id="IPR016169">
    <property type="entry name" value="FAD-bd_PCMH_sub2"/>
</dbReference>
<dbReference type="PANTHER" id="PTHR11908:SF132">
    <property type="entry name" value="ALDEHYDE OXIDASE 1-RELATED"/>
    <property type="match status" value="1"/>
</dbReference>
<dbReference type="Pfam" id="PF00941">
    <property type="entry name" value="FAD_binding_5"/>
    <property type="match status" value="1"/>
</dbReference>
<dbReference type="InterPro" id="IPR002346">
    <property type="entry name" value="Mopterin_DH_FAD-bd"/>
</dbReference>
<evidence type="ECO:0000256" key="10">
    <source>
        <dbReference type="ARBA" id="ARBA00023014"/>
    </source>
</evidence>
<keyword evidence="20" id="KW-1185">Reference proteome</keyword>
<comment type="cofactor">
    <cofactor evidence="16">
        <name>Mo-molybdopterin</name>
        <dbReference type="ChEBI" id="CHEBI:71302"/>
    </cofactor>
    <text evidence="16">Binds 1 Mo-molybdopterin (Mo-MPT) cofactor per subunit.</text>
</comment>
<dbReference type="FunFam" id="3.30.365.10:FF:000001">
    <property type="entry name" value="Xanthine dehydrogenase oxidase"/>
    <property type="match status" value="1"/>
</dbReference>
<evidence type="ECO:0000256" key="1">
    <source>
        <dbReference type="ARBA" id="ARBA00001974"/>
    </source>
</evidence>
<feature type="binding site" evidence="16">
    <location>
        <position position="51"/>
    </location>
    <ligand>
        <name>[2Fe-2S] cluster</name>
        <dbReference type="ChEBI" id="CHEBI:190135"/>
        <label>1</label>
    </ligand>
</feature>
<evidence type="ECO:0000259" key="18">
    <source>
        <dbReference type="PROSITE" id="PS51387"/>
    </source>
</evidence>
<dbReference type="SUPFAM" id="SSF47741">
    <property type="entry name" value="CO dehydrogenase ISP C-domain like"/>
    <property type="match status" value="1"/>
</dbReference>
<dbReference type="PROSITE" id="PS51085">
    <property type="entry name" value="2FE2S_FER_2"/>
    <property type="match status" value="1"/>
</dbReference>
<dbReference type="Pfam" id="PF01315">
    <property type="entry name" value="Ald_Xan_dh_C"/>
    <property type="match status" value="1"/>
</dbReference>
<dbReference type="InterPro" id="IPR036010">
    <property type="entry name" value="2Fe-2S_ferredoxin-like_sf"/>
</dbReference>
<dbReference type="Gene3D" id="3.90.1170.50">
    <property type="entry name" value="Aldehyde oxidase/xanthine dehydrogenase, a/b hammerhead"/>
    <property type="match status" value="1"/>
</dbReference>
<feature type="binding site" evidence="15">
    <location>
        <begin position="307"/>
        <end position="311"/>
    </location>
    <ligand>
        <name>FAD</name>
        <dbReference type="ChEBI" id="CHEBI:57692"/>
    </ligand>
</feature>
<feature type="domain" description="FAD-binding PCMH-type" evidence="18">
    <location>
        <begin position="240"/>
        <end position="372"/>
    </location>
</feature>
<dbReference type="InterPro" id="IPR008274">
    <property type="entry name" value="AldOxase/xan_DH_MoCoBD1"/>
</dbReference>
<feature type="binding site" evidence="16">
    <location>
        <position position="54"/>
    </location>
    <ligand>
        <name>[2Fe-2S] cluster</name>
        <dbReference type="ChEBI" id="CHEBI:190135"/>
        <label>1</label>
    </ligand>
</feature>
<dbReference type="InterPro" id="IPR002888">
    <property type="entry name" value="2Fe-2S-bd"/>
</dbReference>
<keyword evidence="10 16" id="KW-0411">Iron-sulfur</keyword>
<dbReference type="GO" id="GO:0005777">
    <property type="term" value="C:peroxisome"/>
    <property type="evidence" value="ECO:0007669"/>
    <property type="project" value="UniProtKB-SubCell"/>
</dbReference>
<evidence type="ECO:0000256" key="3">
    <source>
        <dbReference type="ARBA" id="ARBA00006849"/>
    </source>
</evidence>
<feature type="binding site" evidence="16">
    <location>
        <position position="114"/>
    </location>
    <ligand>
        <name>[2Fe-2S] cluster</name>
        <dbReference type="ChEBI" id="CHEBI:190135"/>
        <label>2</label>
    </ligand>
</feature>
<evidence type="ECO:0000256" key="12">
    <source>
        <dbReference type="ARBA" id="ARBA00023140"/>
    </source>
</evidence>
<comment type="subunit">
    <text evidence="4">Homodimer.</text>
</comment>
<proteinExistence type="inferred from homology"/>
<dbReference type="FunFam" id="3.10.20.30:FF:000012">
    <property type="entry name" value="Xanthine dehydrogenase/oxidase"/>
    <property type="match status" value="1"/>
</dbReference>
<reference evidence="19 20" key="1">
    <citation type="submission" date="2017-07" db="EMBL/GenBank/DDBJ databases">
        <authorList>
            <person name="Talla V."/>
            <person name="Backstrom N."/>
        </authorList>
    </citation>
    <scope>NUCLEOTIDE SEQUENCE [LARGE SCALE GENOMIC DNA]</scope>
</reference>
<dbReference type="SMART" id="SM01008">
    <property type="entry name" value="Ald_Xan_dh_C"/>
    <property type="match status" value="1"/>
</dbReference>
<evidence type="ECO:0008006" key="21">
    <source>
        <dbReference type="Google" id="ProtNLM"/>
    </source>
</evidence>
<dbReference type="SUPFAM" id="SSF56176">
    <property type="entry name" value="FAD-binding/transporter-associated domain-like"/>
    <property type="match status" value="1"/>
</dbReference>
<keyword evidence="15" id="KW-0285">Flavoprotein</keyword>
<accession>A0A5E4Q567</accession>
<dbReference type="InterPro" id="IPR000674">
    <property type="entry name" value="Ald_Oxase/Xan_DH_a/b"/>
</dbReference>
<feature type="binding site" evidence="16">
    <location>
        <position position="151"/>
    </location>
    <ligand>
        <name>[2Fe-2S] cluster</name>
        <dbReference type="ChEBI" id="CHEBI:190135"/>
        <label>2</label>
    </ligand>
</feature>
<dbReference type="InterPro" id="IPR037165">
    <property type="entry name" value="AldOxase/xan_DH_Mopterin-bd_sf"/>
</dbReference>
<name>A0A5E4Q567_9NEOP</name>
<dbReference type="GO" id="GO:0071949">
    <property type="term" value="F:FAD binding"/>
    <property type="evidence" value="ECO:0007669"/>
    <property type="project" value="InterPro"/>
</dbReference>
<feature type="binding site" evidence="16">
    <location>
        <position position="149"/>
    </location>
    <ligand>
        <name>[2Fe-2S] cluster</name>
        <dbReference type="ChEBI" id="CHEBI:190135"/>
        <label>2</label>
    </ligand>
</feature>
<dbReference type="Pfam" id="PF01799">
    <property type="entry name" value="Fer2_2"/>
    <property type="match status" value="1"/>
</dbReference>
<dbReference type="SUPFAM" id="SSF56003">
    <property type="entry name" value="Molybdenum cofactor-binding domain"/>
    <property type="match status" value="1"/>
</dbReference>
<keyword evidence="8" id="KW-0560">Oxidoreductase</keyword>
<evidence type="ECO:0000313" key="20">
    <source>
        <dbReference type="Proteomes" id="UP000324832"/>
    </source>
</evidence>
<dbReference type="InterPro" id="IPR016166">
    <property type="entry name" value="FAD-bd_PCMH"/>
</dbReference>
<evidence type="ECO:0000256" key="2">
    <source>
        <dbReference type="ARBA" id="ARBA00004275"/>
    </source>
</evidence>
<dbReference type="Pfam" id="PF02738">
    <property type="entry name" value="MoCoBD_1"/>
    <property type="match status" value="1"/>
</dbReference>
<protein>
    <recommendedName>
        <fullName evidence="21">FAD-binding PCMH-type domain-containing protein</fullName>
    </recommendedName>
</protein>
<dbReference type="Gene3D" id="3.10.20.30">
    <property type="match status" value="1"/>
</dbReference>
<evidence type="ECO:0000256" key="13">
    <source>
        <dbReference type="ARBA" id="ARBA00034078"/>
    </source>
</evidence>
<dbReference type="InterPro" id="IPR016208">
    <property type="entry name" value="Ald_Oxase/xanthine_DH-like"/>
</dbReference>
<comment type="cofactor">
    <cofactor evidence="13">
        <name>[2Fe-2S] cluster</name>
        <dbReference type="ChEBI" id="CHEBI:190135"/>
    </cofactor>
</comment>
<dbReference type="InterPro" id="IPR036884">
    <property type="entry name" value="2Fe-2S-bd_dom_sf"/>
</dbReference>
<dbReference type="GO" id="GO:0005506">
    <property type="term" value="F:iron ion binding"/>
    <property type="evidence" value="ECO:0007669"/>
    <property type="project" value="InterPro"/>
</dbReference>
<dbReference type="CDD" id="cd00207">
    <property type="entry name" value="fer2"/>
    <property type="match status" value="1"/>
</dbReference>
<feature type="binding site" evidence="16">
    <location>
        <position position="117"/>
    </location>
    <ligand>
        <name>[2Fe-2S] cluster</name>
        <dbReference type="ChEBI" id="CHEBI:190135"/>
        <label>2</label>
    </ligand>
</feature>
<keyword evidence="9 16" id="KW-0408">Iron</keyword>
<dbReference type="SUPFAM" id="SSF54665">
    <property type="entry name" value="CO dehydrogenase molybdoprotein N-domain-like"/>
    <property type="match status" value="1"/>
</dbReference>
<evidence type="ECO:0000256" key="15">
    <source>
        <dbReference type="PIRSR" id="PIRSR000127-2"/>
    </source>
</evidence>
<feature type="binding site" evidence="16">
    <location>
        <position position="933"/>
    </location>
    <ligand>
        <name>Mo-molybdopterin</name>
        <dbReference type="ChEBI" id="CHEBI:71302"/>
    </ligand>
    <ligandPart>
        <name>Mo</name>
        <dbReference type="ChEBI" id="CHEBI:28685"/>
    </ligandPart>
</feature>
<evidence type="ECO:0000256" key="5">
    <source>
        <dbReference type="ARBA" id="ARBA00022505"/>
    </source>
</evidence>
<dbReference type="InterPro" id="IPR012675">
    <property type="entry name" value="Beta-grasp_dom_sf"/>
</dbReference>
<feature type="binding site" evidence="16">
    <location>
        <position position="780"/>
    </location>
    <ligand>
        <name>Mo-molybdopterin</name>
        <dbReference type="ChEBI" id="CHEBI:71302"/>
    </ligand>
    <ligandPart>
        <name>Mo</name>
        <dbReference type="ChEBI" id="CHEBI:28685"/>
    </ligandPart>
</feature>
<keyword evidence="6 16" id="KW-0001">2Fe-2S</keyword>
<dbReference type="PROSITE" id="PS00197">
    <property type="entry name" value="2FE2S_FER_1"/>
    <property type="match status" value="1"/>
</dbReference>
<dbReference type="PIRSF" id="PIRSF000127">
    <property type="entry name" value="Xanthine_DH"/>
    <property type="match status" value="1"/>
</dbReference>
<keyword evidence="12" id="KW-0576">Peroxisome</keyword>
<dbReference type="InterPro" id="IPR006058">
    <property type="entry name" value="2Fe2S_fd_BS"/>
</dbReference>
<organism evidence="19 20">
    <name type="scientific">Leptidea sinapis</name>
    <dbReference type="NCBI Taxonomy" id="189913"/>
    <lineage>
        <taxon>Eukaryota</taxon>
        <taxon>Metazoa</taxon>
        <taxon>Ecdysozoa</taxon>
        <taxon>Arthropoda</taxon>
        <taxon>Hexapoda</taxon>
        <taxon>Insecta</taxon>
        <taxon>Pterygota</taxon>
        <taxon>Neoptera</taxon>
        <taxon>Endopterygota</taxon>
        <taxon>Lepidoptera</taxon>
        <taxon>Glossata</taxon>
        <taxon>Ditrysia</taxon>
        <taxon>Papilionoidea</taxon>
        <taxon>Pieridae</taxon>
        <taxon>Dismorphiinae</taxon>
        <taxon>Leptidea</taxon>
    </lineage>
</organism>
<dbReference type="InterPro" id="IPR046867">
    <property type="entry name" value="AldOxase/xan_DH_MoCoBD2"/>
</dbReference>
<dbReference type="InterPro" id="IPR036318">
    <property type="entry name" value="FAD-bd_PCMH-like_sf"/>
</dbReference>
<feature type="binding site" evidence="16">
    <location>
        <position position="46"/>
    </location>
    <ligand>
        <name>[2Fe-2S] cluster</name>
        <dbReference type="ChEBI" id="CHEBI:190135"/>
        <label>1</label>
    </ligand>
</feature>
<evidence type="ECO:0000256" key="11">
    <source>
        <dbReference type="ARBA" id="ARBA00023027"/>
    </source>
</evidence>
<keyword evidence="7 16" id="KW-0479">Metal-binding</keyword>
<evidence type="ECO:0000256" key="14">
    <source>
        <dbReference type="PIRSR" id="PIRSR000127-1"/>
    </source>
</evidence>
<dbReference type="InterPro" id="IPR001041">
    <property type="entry name" value="2Fe-2S_ferredoxin-type"/>
</dbReference>
<feature type="binding site" evidence="16">
    <location>
        <position position="75"/>
    </location>
    <ligand>
        <name>[2Fe-2S] cluster</name>
        <dbReference type="ChEBI" id="CHEBI:190135"/>
        <label>1</label>
    </ligand>
</feature>
<dbReference type="PANTHER" id="PTHR11908">
    <property type="entry name" value="XANTHINE DEHYDROGENASE"/>
    <property type="match status" value="1"/>
</dbReference>
<comment type="subcellular location">
    <subcellularLocation>
        <location evidence="2">Peroxisome</location>
    </subcellularLocation>
</comment>
<dbReference type="PROSITE" id="PS51387">
    <property type="entry name" value="FAD_PCMH"/>
    <property type="match status" value="1"/>
</dbReference>
<dbReference type="AlphaFoldDB" id="A0A5E4Q567"/>
<feature type="binding site" evidence="15">
    <location>
        <position position="380"/>
    </location>
    <ligand>
        <name>FAD</name>
        <dbReference type="ChEBI" id="CHEBI:57692"/>
    </ligand>
</feature>
<feature type="domain" description="2Fe-2S ferredoxin-type" evidence="17">
    <location>
        <begin position="2"/>
        <end position="93"/>
    </location>
</feature>
<evidence type="ECO:0000256" key="6">
    <source>
        <dbReference type="ARBA" id="ARBA00022714"/>
    </source>
</evidence>
<dbReference type="Gene3D" id="3.30.465.10">
    <property type="match status" value="1"/>
</dbReference>
<evidence type="ECO:0000256" key="7">
    <source>
        <dbReference type="ARBA" id="ARBA00022723"/>
    </source>
</evidence>
<evidence type="ECO:0000256" key="16">
    <source>
        <dbReference type="PIRSR" id="PIRSR000127-3"/>
    </source>
</evidence>
<comment type="similarity">
    <text evidence="3">Belongs to the xanthine dehydrogenase family.</text>
</comment>
<comment type="cofactor">
    <cofactor evidence="1 15">
        <name>FAD</name>
        <dbReference type="ChEBI" id="CHEBI:57692"/>
    </cofactor>
</comment>
<gene>
    <name evidence="19" type="ORF">LSINAPIS_LOCUS5601</name>
</gene>
<sequence>MKSITFSTEKDELQRKRKVGCEVDSDYTLNDFIRKHLNLRGTKYMCNEGGCGVCIVSVTAPDSNGTVRTFSVNSCLVLILSCQGWEITTVEGIGDRKVYHPIQRRLAEHNGTQCGYCTPGWVMSMYSLLKSNDNMTMEEIENSFGSNLCRCTGYRPILDAFKTFAKDAPKINKTIDIEDLGKCKIDCNRACNDWCVIEDNKVKSIILKDNKVWYRAYEISQIFKLLDIEGTESYMLVNGNTGRGSAIEELKYHYLDQNLVVGAGTPLTDFMEILKTTAYRNEDFSYLLKLYEHLDLVAHIPVRNIGSIGGNLILKHKDPRFASDVFLLLECIGAIITIVSKNKTEEISPVDFLSLDMTGKIITKIKIPPLSHKYKFVSFKILFTNETLQGALRILNEEIIVEEIEGMLSPEYRAIDLRKTRPLSSGSEVYNTNPLLWPMNEPMPKLEALVQCAGEANYVNDLQTQPKEVFCAFVTAKICTGEIEHIDPSPALKIPGVLSFLTAKDIPGKNSFVSTKVPTYTNEKILSDGKINFFDEPIGIIVAETEALANRASLMVKVTYKNDSKKPLLKIEDVRVFDPSRVSVVSSFPAIKEPGTDVHRVIKNTENISWQYHFSMETQSCVTRPSVDGIDVFPASQFPDMVHLGVSESLNIDQSRINVEIPRCGGAYGCKISRSGLVATASALVTYLLNRPCRFVMSIRTNLRVVGKRLPNTLEYEVAVNKSGEIQYMKYDLYGDVGWFENESVAFLKVAGVRNCYDNGRWGFNIYKVTTDTPSNVFARSPGSLETITMTEHIMERISYEINMDPLQVRLINLNSDYKDVKNAVDILLQDSDYSNRKTEIENFNSNNRWKKRGLRLAIMSWPAANLIDYQIYISIYHGDGTVVVKQGGVECGQGINTKVIQVVAFTLGIPISKVKVKSVDVASLPNSYTTAGSRTTQAVCFGAIKCCQMLLDRLAPIRNNLDNATWERLVQEAYVQGVNLQSNYHVTSNDQKTYRCAGAATCEVELDILTGESHVRRVDLVQDVGVSVNPEIDVGQLLTDRTWTYHIPIAKDIPIDFRVKLLRTYNSKGTLGAPIAEPGICLAVSVAFALKEAIISSRNETGYPMNQWFNVDGPYTIEANVLHSDVKLEEFLFH</sequence>
<dbReference type="Gene3D" id="1.10.150.120">
    <property type="entry name" value="[2Fe-2S]-binding domain"/>
    <property type="match status" value="1"/>
</dbReference>
<dbReference type="EMBL" id="FZQP02001637">
    <property type="protein sequence ID" value="VVC93405.1"/>
    <property type="molecule type" value="Genomic_DNA"/>
</dbReference>
<feature type="active site" description="Proton acceptor" evidence="14">
    <location>
        <position position="1078"/>
    </location>
</feature>
<dbReference type="FunFam" id="3.30.365.10:FF:000008">
    <property type="entry name" value="Aldehyde oxidase1"/>
    <property type="match status" value="1"/>
</dbReference>
<dbReference type="Pfam" id="PF00111">
    <property type="entry name" value="Fer2"/>
    <property type="match status" value="1"/>
</dbReference>
<comment type="cofactor">
    <cofactor evidence="16">
        <name>[2Fe-2S] cluster</name>
        <dbReference type="ChEBI" id="CHEBI:190135"/>
    </cofactor>
    <text evidence="16">Binds 2 [2Fe-2S] clusters.</text>
</comment>
<evidence type="ECO:0000259" key="17">
    <source>
        <dbReference type="PROSITE" id="PS51085"/>
    </source>
</evidence>
<dbReference type="Proteomes" id="UP000324832">
    <property type="component" value="Unassembled WGS sequence"/>
</dbReference>
<dbReference type="SUPFAM" id="SSF54292">
    <property type="entry name" value="2Fe-2S ferredoxin-like"/>
    <property type="match status" value="1"/>
</dbReference>
<keyword evidence="11" id="KW-0520">NAD</keyword>
<evidence type="ECO:0000256" key="4">
    <source>
        <dbReference type="ARBA" id="ARBA00011738"/>
    </source>
</evidence>
<dbReference type="InterPro" id="IPR036856">
    <property type="entry name" value="Ald_Oxase/Xan_DH_a/b_sf"/>
</dbReference>
<feature type="binding site" evidence="16">
    <location>
        <position position="637"/>
    </location>
    <ligand>
        <name>Mo-molybdopterin</name>
        <dbReference type="ChEBI" id="CHEBI:71302"/>
    </ligand>
    <ligandPart>
        <name>Mo</name>
        <dbReference type="ChEBI" id="CHEBI:28685"/>
    </ligandPart>
</feature>
<evidence type="ECO:0000313" key="19">
    <source>
        <dbReference type="EMBL" id="VVC93405.1"/>
    </source>
</evidence>
<evidence type="ECO:0000256" key="9">
    <source>
        <dbReference type="ARBA" id="ARBA00023004"/>
    </source>
</evidence>
<keyword evidence="5 16" id="KW-0500">Molybdenum</keyword>